<reference evidence="9" key="1">
    <citation type="submission" date="2020-11" db="EMBL/GenBank/DDBJ databases">
        <authorList>
            <person name="Tran Van P."/>
        </authorList>
    </citation>
    <scope>NUCLEOTIDE SEQUENCE</scope>
</reference>
<evidence type="ECO:0000256" key="5">
    <source>
        <dbReference type="ARBA" id="ARBA00022771"/>
    </source>
</evidence>
<proteinExistence type="predicted"/>
<feature type="domain" description="MYND-type" evidence="8">
    <location>
        <begin position="558"/>
        <end position="596"/>
    </location>
</feature>
<evidence type="ECO:0000313" key="10">
    <source>
        <dbReference type="Proteomes" id="UP000678499"/>
    </source>
</evidence>
<dbReference type="EMBL" id="CAJPEX010000890">
    <property type="protein sequence ID" value="CAG0917537.1"/>
    <property type="molecule type" value="Genomic_DNA"/>
</dbReference>
<dbReference type="OrthoDB" id="62495at2759"/>
<dbReference type="GO" id="GO:0005634">
    <property type="term" value="C:nucleus"/>
    <property type="evidence" value="ECO:0007669"/>
    <property type="project" value="TreeGrafter"/>
</dbReference>
<dbReference type="PANTHER" id="PTHR46165:SF2">
    <property type="entry name" value="SET AND MYND DOMAIN-CONTAINING PROTEIN 4"/>
    <property type="match status" value="1"/>
</dbReference>
<dbReference type="GO" id="GO:0042826">
    <property type="term" value="F:histone deacetylase binding"/>
    <property type="evidence" value="ECO:0007669"/>
    <property type="project" value="TreeGrafter"/>
</dbReference>
<protein>
    <recommendedName>
        <fullName evidence="8">MYND-type domain-containing protein</fullName>
    </recommendedName>
</protein>
<dbReference type="Gene3D" id="2.170.270.10">
    <property type="entry name" value="SET domain"/>
    <property type="match status" value="2"/>
</dbReference>
<dbReference type="GO" id="GO:0008270">
    <property type="term" value="F:zinc ion binding"/>
    <property type="evidence" value="ECO:0007669"/>
    <property type="project" value="UniProtKB-KW"/>
</dbReference>
<dbReference type="GO" id="GO:0005737">
    <property type="term" value="C:cytoplasm"/>
    <property type="evidence" value="ECO:0007669"/>
    <property type="project" value="TreeGrafter"/>
</dbReference>
<dbReference type="AlphaFoldDB" id="A0A7R9BNS4"/>
<dbReference type="PANTHER" id="PTHR46165">
    <property type="entry name" value="SET AND MYND DOMAIN-CONTAINING PROTEIN 4"/>
    <property type="match status" value="1"/>
</dbReference>
<evidence type="ECO:0000313" key="9">
    <source>
        <dbReference type="EMBL" id="CAD7277385.1"/>
    </source>
</evidence>
<evidence type="ECO:0000259" key="8">
    <source>
        <dbReference type="PROSITE" id="PS50865"/>
    </source>
</evidence>
<dbReference type="Gene3D" id="1.10.220.160">
    <property type="match status" value="2"/>
</dbReference>
<evidence type="ECO:0000256" key="3">
    <source>
        <dbReference type="ARBA" id="ARBA00022691"/>
    </source>
</evidence>
<dbReference type="InterPro" id="IPR052097">
    <property type="entry name" value="SET-MYND_domain_protein"/>
</dbReference>
<dbReference type="SUPFAM" id="SSF144232">
    <property type="entry name" value="HIT/MYND zinc finger-like"/>
    <property type="match status" value="2"/>
</dbReference>
<dbReference type="InterPro" id="IPR002893">
    <property type="entry name" value="Znf_MYND"/>
</dbReference>
<keyword evidence="10" id="KW-1185">Reference proteome</keyword>
<keyword evidence="6" id="KW-0862">Zinc</keyword>
<keyword evidence="5 7" id="KW-0863">Zinc-finger</keyword>
<accession>A0A7R9BNS4</accession>
<dbReference type="GO" id="GO:0032259">
    <property type="term" value="P:methylation"/>
    <property type="evidence" value="ECO:0007669"/>
    <property type="project" value="UniProtKB-KW"/>
</dbReference>
<dbReference type="GO" id="GO:0008168">
    <property type="term" value="F:methyltransferase activity"/>
    <property type="evidence" value="ECO:0007669"/>
    <property type="project" value="UniProtKB-KW"/>
</dbReference>
<evidence type="ECO:0000256" key="1">
    <source>
        <dbReference type="ARBA" id="ARBA00022603"/>
    </source>
</evidence>
<keyword evidence="4" id="KW-0479">Metal-binding</keyword>
<dbReference type="Proteomes" id="UP000678499">
    <property type="component" value="Unassembled WGS sequence"/>
</dbReference>
<keyword evidence="3" id="KW-0949">S-adenosyl-L-methionine</keyword>
<gene>
    <name evidence="9" type="ORF">NMOB1V02_LOCUS5119</name>
</gene>
<evidence type="ECO:0000256" key="6">
    <source>
        <dbReference type="ARBA" id="ARBA00022833"/>
    </source>
</evidence>
<dbReference type="InterPro" id="IPR046341">
    <property type="entry name" value="SET_dom_sf"/>
</dbReference>
<dbReference type="Gene3D" id="6.10.140.2220">
    <property type="match status" value="2"/>
</dbReference>
<keyword evidence="1" id="KW-0489">Methyltransferase</keyword>
<keyword evidence="2" id="KW-0808">Transferase</keyword>
<name>A0A7R9BNS4_9CRUS</name>
<evidence type="ECO:0000256" key="4">
    <source>
        <dbReference type="ARBA" id="ARBA00022723"/>
    </source>
</evidence>
<evidence type="ECO:0000256" key="7">
    <source>
        <dbReference type="PROSITE-ProRule" id="PRU00134"/>
    </source>
</evidence>
<dbReference type="SUPFAM" id="SSF82199">
    <property type="entry name" value="SET domain"/>
    <property type="match status" value="2"/>
</dbReference>
<organism evidence="9">
    <name type="scientific">Notodromas monacha</name>
    <dbReference type="NCBI Taxonomy" id="399045"/>
    <lineage>
        <taxon>Eukaryota</taxon>
        <taxon>Metazoa</taxon>
        <taxon>Ecdysozoa</taxon>
        <taxon>Arthropoda</taxon>
        <taxon>Crustacea</taxon>
        <taxon>Oligostraca</taxon>
        <taxon>Ostracoda</taxon>
        <taxon>Podocopa</taxon>
        <taxon>Podocopida</taxon>
        <taxon>Cypridocopina</taxon>
        <taxon>Cypridoidea</taxon>
        <taxon>Cyprididae</taxon>
        <taxon>Notodromas</taxon>
    </lineage>
</organism>
<dbReference type="EMBL" id="OA882927">
    <property type="protein sequence ID" value="CAD7277385.1"/>
    <property type="molecule type" value="Genomic_DNA"/>
</dbReference>
<feature type="domain" description="MYND-type" evidence="8">
    <location>
        <begin position="229"/>
        <end position="267"/>
    </location>
</feature>
<dbReference type="PROSITE" id="PS50865">
    <property type="entry name" value="ZF_MYND_2"/>
    <property type="match status" value="2"/>
</dbReference>
<sequence>METDQPGKTSPLAQYLRLLNSIHDVNKLSFSKRPLEDQLDFLFHSEKVRDYRPKMYSETKNVFRAYECSSKAKNCHKISTKFARLKDALRFAPRFGDMFADIVMFRASLTSKMLHRPDEALRQIAELGSGFGKQKSAEIRKLEQDLRETLKQGSFKTTDHNSKQHHWLDLTKEERISPFCSVSDKIKLGKTGKKGFGYFAEVDLKPGEVLISETALSSVLMPDTWATHCNMCHNQVYVGFPCPKCPHVIYCDKECYQRSQTFHKFECKAMVNLRELCLLHPTALVALKMVLSTNLRDLVGTKGRRLSRKPQDQDYLQKYHPGDWRSTFNLQQSQANEDSELVLSNAKLAVYLVKLLEEMGYFAAQDYPASTEEKICLSELLSHWLSTFASNCFPISTPQVKKAEDEVKVWLSPTGTGIFPSSAMFNHACYPNATAASLTSKMLHRPDEALRQIAELGSGFGKQKSAEVRKLEQDLRETLKQGSFKTTDHNSNQYHWLDLTKEERISPFCSVSDKIKLGKTGKKGFGYFAEVDLKPGEVLISETALSSVLMPDTWATHCNMCHNQVYVGFPCPKCPHVIYCDKECYQRSQTFHKFECKAMVNLRELCLLHPTALVALKMVLSTNLRDLVGTKGRRLSRKPQDQDYLQKYHPGDWRSTFNLQQSQANEDSELVLSNAKLAVYLVKLLEEMGYFAAQDYPASTEEKICLSELLSHWLSTFASNCFPISTPQVKKAEDEVKVWLSATGTGIFPSSAMFNHACYPNATAYFLNNKLKRKSLMSVCEQCGPYQAHSDRILQLADVDQMFKNATAWVLDTEQTVTNYKSPKCVKPHQCAFRAQNLLIKCFLVDAVLAKPVLIASRHEIPDIDQNHQVLPQQVKSRTQPKFLRIVDSLGTS</sequence>
<evidence type="ECO:0000256" key="2">
    <source>
        <dbReference type="ARBA" id="ARBA00022679"/>
    </source>
</evidence>